<proteinExistence type="predicted"/>
<dbReference type="EMBL" id="QZEZ01000002">
    <property type="protein sequence ID" value="RJK97104.1"/>
    <property type="molecule type" value="Genomic_DNA"/>
</dbReference>
<keyword evidence="2" id="KW-1185">Reference proteome</keyword>
<reference evidence="1 2" key="1">
    <citation type="submission" date="2018-09" db="EMBL/GenBank/DDBJ databases">
        <title>YIM 75000 draft genome.</title>
        <authorList>
            <person name="Tang S."/>
            <person name="Feng Y."/>
        </authorList>
    </citation>
    <scope>NUCLEOTIDE SEQUENCE [LARGE SCALE GENOMIC DNA]</scope>
    <source>
        <strain evidence="1 2">YIM 75000</strain>
    </source>
</reference>
<dbReference type="Proteomes" id="UP000265614">
    <property type="component" value="Unassembled WGS sequence"/>
</dbReference>
<evidence type="ECO:0000313" key="1">
    <source>
        <dbReference type="EMBL" id="RJK97104.1"/>
    </source>
</evidence>
<dbReference type="Pfam" id="PF04250">
    <property type="entry name" value="DUF429"/>
    <property type="match status" value="1"/>
</dbReference>
<dbReference type="InterPro" id="IPR007362">
    <property type="entry name" value="DUF429"/>
</dbReference>
<dbReference type="RefSeq" id="WP_119949821.1">
    <property type="nucleotide sequence ID" value="NZ_QZEZ01000002.1"/>
</dbReference>
<comment type="caution">
    <text evidence="1">The sequence shown here is derived from an EMBL/GenBank/DDBJ whole genome shotgun (WGS) entry which is preliminary data.</text>
</comment>
<accession>A0A3A3Z318</accession>
<evidence type="ECO:0000313" key="2">
    <source>
        <dbReference type="Proteomes" id="UP000265614"/>
    </source>
</evidence>
<organism evidence="1 2">
    <name type="scientific">Vallicoccus soli</name>
    <dbReference type="NCBI Taxonomy" id="2339232"/>
    <lineage>
        <taxon>Bacteria</taxon>
        <taxon>Bacillati</taxon>
        <taxon>Actinomycetota</taxon>
        <taxon>Actinomycetes</taxon>
        <taxon>Motilibacterales</taxon>
        <taxon>Vallicoccaceae</taxon>
        <taxon>Vallicoccus</taxon>
    </lineage>
</organism>
<protein>
    <submittedName>
        <fullName evidence="1">DUF429 domain-containing protein</fullName>
    </submittedName>
</protein>
<dbReference type="AlphaFoldDB" id="A0A3A3Z318"/>
<name>A0A3A3Z318_9ACTN</name>
<sequence length="223" mass="23473">MPPTTVLGVDGAPGGWAVARVVVDGGRAREVVFSTVATFAGALADAGGAAGAVGVDMPVGLPERGRRACDLLAKRRLGWAHARVFLTPPRAVLGCASHPEASALHRTLVDGRGMSVQTWHILGKVAEVDDLAGDPRVLEVHPELSFTALAGHPLPPKRRPEGRAARRDALRRWAGEVDLPPGTDHLDALAVAWTAARWLAGASEVLPPDPPRDARGRPMRIVV</sequence>
<gene>
    <name evidence="1" type="ORF">D5H78_07790</name>
</gene>
<dbReference type="OrthoDB" id="9811476at2"/>